<dbReference type="RefSeq" id="WP_248939342.1">
    <property type="nucleotide sequence ID" value="NZ_JAKIKS010000017.1"/>
</dbReference>
<name>A0ABT0L8N0_9GAMM</name>
<dbReference type="Proteomes" id="UP001203423">
    <property type="component" value="Unassembled WGS sequence"/>
</dbReference>
<dbReference type="InterPro" id="IPR027417">
    <property type="entry name" value="P-loop_NTPase"/>
</dbReference>
<comment type="caution">
    <text evidence="1">The sequence shown here is derived from an EMBL/GenBank/DDBJ whole genome shotgun (WGS) entry which is preliminary data.</text>
</comment>
<accession>A0ABT0L8N0</accession>
<sequence>MKQIFLHIGSHKTGSSSIQEALLTQQDVLHEQDFHYFDIRGPSGQSGHPSEWVMTEDVHSGSTHVLALDKLRKLFDSIEQNHIIFSNEMLSWIFRESRISHIREALRGFFVTVIVYIRRQDKQMISHHQQGSKGASPALDYYASAPRAFPSQGFYRYLNYFDKLCMWADVFGQENINIRIFEPENFEQGDVVQDFCHQIGVQGIKGVRVNCSNGFEKTKMGHLINKTLPKSELSRLLRSGLSDHGKLLPSKQQAKMMYQRYIYTNQKLNAKFNLSDQYDLSEKYDDIFNQDFSCYPDEPSDEWDETSANQAIEHLLQSLAPLAKSKLFNLLLKFYSVK</sequence>
<evidence type="ECO:0008006" key="3">
    <source>
        <dbReference type="Google" id="ProtNLM"/>
    </source>
</evidence>
<proteinExistence type="predicted"/>
<dbReference type="SUPFAM" id="SSF52540">
    <property type="entry name" value="P-loop containing nucleoside triphosphate hydrolases"/>
    <property type="match status" value="1"/>
</dbReference>
<organism evidence="1 2">
    <name type="scientific">Shewanella surugensis</name>
    <dbReference type="NCBI Taxonomy" id="212020"/>
    <lineage>
        <taxon>Bacteria</taxon>
        <taxon>Pseudomonadati</taxon>
        <taxon>Pseudomonadota</taxon>
        <taxon>Gammaproteobacteria</taxon>
        <taxon>Alteromonadales</taxon>
        <taxon>Shewanellaceae</taxon>
        <taxon>Shewanella</taxon>
    </lineage>
</organism>
<reference evidence="1 2" key="1">
    <citation type="submission" date="2022-01" db="EMBL/GenBank/DDBJ databases">
        <title>Whole genome-based taxonomy of the Shewanellaceae.</title>
        <authorList>
            <person name="Martin-Rodriguez A.J."/>
        </authorList>
    </citation>
    <scope>NUCLEOTIDE SEQUENCE [LARGE SCALE GENOMIC DNA]</scope>
    <source>
        <strain evidence="1 2">DSM 17177</strain>
    </source>
</reference>
<protein>
    <recommendedName>
        <fullName evidence="3">Sulfotransferase family protein</fullName>
    </recommendedName>
</protein>
<gene>
    <name evidence="1" type="ORF">L2764_06090</name>
</gene>
<dbReference type="EMBL" id="JAKIKS010000017">
    <property type="protein sequence ID" value="MCL1124057.1"/>
    <property type="molecule type" value="Genomic_DNA"/>
</dbReference>
<keyword evidence="2" id="KW-1185">Reference proteome</keyword>
<evidence type="ECO:0000313" key="1">
    <source>
        <dbReference type="EMBL" id="MCL1124057.1"/>
    </source>
</evidence>
<dbReference type="Gene3D" id="3.40.50.300">
    <property type="entry name" value="P-loop containing nucleotide triphosphate hydrolases"/>
    <property type="match status" value="1"/>
</dbReference>
<evidence type="ECO:0000313" key="2">
    <source>
        <dbReference type="Proteomes" id="UP001203423"/>
    </source>
</evidence>